<name>A0A9D9HNV0_9SPIR</name>
<feature type="transmembrane region" description="Helical" evidence="1">
    <location>
        <begin position="48"/>
        <end position="69"/>
    </location>
</feature>
<keyword evidence="1" id="KW-0472">Membrane</keyword>
<feature type="transmembrane region" description="Helical" evidence="1">
    <location>
        <begin position="7"/>
        <end position="28"/>
    </location>
</feature>
<dbReference type="AlphaFoldDB" id="A0A9D9HNV0"/>
<gene>
    <name evidence="2" type="ORF">IAA81_03940</name>
</gene>
<dbReference type="Proteomes" id="UP000823638">
    <property type="component" value="Unassembled WGS sequence"/>
</dbReference>
<organism evidence="2 3">
    <name type="scientific">Candidatus Gallitreponema excrementavium</name>
    <dbReference type="NCBI Taxonomy" id="2840840"/>
    <lineage>
        <taxon>Bacteria</taxon>
        <taxon>Pseudomonadati</taxon>
        <taxon>Spirochaetota</taxon>
        <taxon>Spirochaetia</taxon>
        <taxon>Spirochaetales</taxon>
        <taxon>Candidatus Gallitreponema</taxon>
    </lineage>
</organism>
<evidence type="ECO:0000313" key="3">
    <source>
        <dbReference type="Proteomes" id="UP000823638"/>
    </source>
</evidence>
<accession>A0A9D9HNV0</accession>
<evidence type="ECO:0000313" key="2">
    <source>
        <dbReference type="EMBL" id="MBO8457362.1"/>
    </source>
</evidence>
<protein>
    <recommendedName>
        <fullName evidence="4">PAS domain-containing protein</fullName>
    </recommendedName>
</protein>
<sequence>MIYIKKSVFYIFILVVLVIFIGTGFFVWNFIMENYDIIPLGKSRAELVFFIYVTGFIFVLSFGIGIISASAVKTRRIKRAGEMAESGMVLKKDFFYFLGELGRVFETLYETTSKVSELKGRRISAQISIIEKTLSIIEKPAVILDVNWEIRAANHLFITKFAPEFLSIKGLSFSVISKEIEHSNIVHELESAKDALKIQNEDFKGTFYPAFEKSSGLIGMILVIETGIFNFQKKNTQEMNKKRKKKFI</sequence>
<dbReference type="EMBL" id="JADIMM010000055">
    <property type="protein sequence ID" value="MBO8457362.1"/>
    <property type="molecule type" value="Genomic_DNA"/>
</dbReference>
<reference evidence="2" key="2">
    <citation type="journal article" date="2021" name="PeerJ">
        <title>Extensive microbial diversity within the chicken gut microbiome revealed by metagenomics and culture.</title>
        <authorList>
            <person name="Gilroy R."/>
            <person name="Ravi A."/>
            <person name="Getino M."/>
            <person name="Pursley I."/>
            <person name="Horton D.L."/>
            <person name="Alikhan N.F."/>
            <person name="Baker D."/>
            <person name="Gharbi K."/>
            <person name="Hall N."/>
            <person name="Watson M."/>
            <person name="Adriaenssens E.M."/>
            <person name="Foster-Nyarko E."/>
            <person name="Jarju S."/>
            <person name="Secka A."/>
            <person name="Antonio M."/>
            <person name="Oren A."/>
            <person name="Chaudhuri R.R."/>
            <person name="La Ragione R."/>
            <person name="Hildebrand F."/>
            <person name="Pallen M.J."/>
        </authorList>
    </citation>
    <scope>NUCLEOTIDE SEQUENCE</scope>
    <source>
        <strain evidence="2">10532</strain>
    </source>
</reference>
<reference evidence="2" key="1">
    <citation type="submission" date="2020-10" db="EMBL/GenBank/DDBJ databases">
        <authorList>
            <person name="Gilroy R."/>
        </authorList>
    </citation>
    <scope>NUCLEOTIDE SEQUENCE</scope>
    <source>
        <strain evidence="2">10532</strain>
    </source>
</reference>
<keyword evidence="1" id="KW-0812">Transmembrane</keyword>
<evidence type="ECO:0000256" key="1">
    <source>
        <dbReference type="SAM" id="Phobius"/>
    </source>
</evidence>
<evidence type="ECO:0008006" key="4">
    <source>
        <dbReference type="Google" id="ProtNLM"/>
    </source>
</evidence>
<keyword evidence="1" id="KW-1133">Transmembrane helix</keyword>
<comment type="caution">
    <text evidence="2">The sequence shown here is derived from an EMBL/GenBank/DDBJ whole genome shotgun (WGS) entry which is preliminary data.</text>
</comment>
<proteinExistence type="predicted"/>